<accession>A0AA88USM2</accession>
<dbReference type="AlphaFoldDB" id="A0AA88USM2"/>
<organism evidence="3 4">
    <name type="scientific">Escallonia rubra</name>
    <dbReference type="NCBI Taxonomy" id="112253"/>
    <lineage>
        <taxon>Eukaryota</taxon>
        <taxon>Viridiplantae</taxon>
        <taxon>Streptophyta</taxon>
        <taxon>Embryophyta</taxon>
        <taxon>Tracheophyta</taxon>
        <taxon>Spermatophyta</taxon>
        <taxon>Magnoliopsida</taxon>
        <taxon>eudicotyledons</taxon>
        <taxon>Gunneridae</taxon>
        <taxon>Pentapetalae</taxon>
        <taxon>asterids</taxon>
        <taxon>campanulids</taxon>
        <taxon>Escalloniales</taxon>
        <taxon>Escalloniaceae</taxon>
        <taxon>Escallonia</taxon>
    </lineage>
</organism>
<keyword evidence="2" id="KW-0472">Membrane</keyword>
<name>A0AA88USM2_9ASTE</name>
<dbReference type="Proteomes" id="UP001187471">
    <property type="component" value="Unassembled WGS sequence"/>
</dbReference>
<feature type="transmembrane region" description="Helical" evidence="2">
    <location>
        <begin position="153"/>
        <end position="175"/>
    </location>
</feature>
<comment type="caution">
    <text evidence="3">The sequence shown here is derived from an EMBL/GenBank/DDBJ whole genome shotgun (WGS) entry which is preliminary data.</text>
</comment>
<evidence type="ECO:0000313" key="3">
    <source>
        <dbReference type="EMBL" id="KAK2991723.1"/>
    </source>
</evidence>
<sequence>MQLSRKGKMACLSRSRGKSIQAGARQPVKAKWYEAPGEKSDQHVVRGAVDGEASSSSCSLTDQSSPVPESFELLLAAMQRKLEVLRSGRDGGSDWENPSRVDEDFMRQFYVAPAPARMGYAAAVERALALAPFVDRGLSWFTAKYEFESQGKAFIAIVGFCFGLAIALFLIVTLLSA</sequence>
<dbReference type="PANTHER" id="PTHR34370:SF2">
    <property type="entry name" value="GAG-POL POLYPROTEIN_RETROTRANSPOSON"/>
    <property type="match status" value="1"/>
</dbReference>
<gene>
    <name evidence="3" type="ORF">RJ640_004251</name>
</gene>
<evidence type="ECO:0000256" key="2">
    <source>
        <dbReference type="SAM" id="Phobius"/>
    </source>
</evidence>
<protein>
    <submittedName>
        <fullName evidence="3">Uncharacterized protein</fullName>
    </submittedName>
</protein>
<keyword evidence="2" id="KW-0812">Transmembrane</keyword>
<dbReference type="EMBL" id="JAVXUO010000478">
    <property type="protein sequence ID" value="KAK2991723.1"/>
    <property type="molecule type" value="Genomic_DNA"/>
</dbReference>
<keyword evidence="4" id="KW-1185">Reference proteome</keyword>
<reference evidence="3" key="1">
    <citation type="submission" date="2022-12" db="EMBL/GenBank/DDBJ databases">
        <title>Draft genome assemblies for two species of Escallonia (Escalloniales).</title>
        <authorList>
            <person name="Chanderbali A."/>
            <person name="Dervinis C."/>
            <person name="Anghel I."/>
            <person name="Soltis D."/>
            <person name="Soltis P."/>
            <person name="Zapata F."/>
        </authorList>
    </citation>
    <scope>NUCLEOTIDE SEQUENCE</scope>
    <source>
        <strain evidence="3">UCBG92.1500</strain>
        <tissue evidence="3">Leaf</tissue>
    </source>
</reference>
<keyword evidence="2" id="KW-1133">Transmembrane helix</keyword>
<evidence type="ECO:0000256" key="1">
    <source>
        <dbReference type="SAM" id="MobiDB-lite"/>
    </source>
</evidence>
<proteinExistence type="predicted"/>
<evidence type="ECO:0000313" key="4">
    <source>
        <dbReference type="Proteomes" id="UP001187471"/>
    </source>
</evidence>
<dbReference type="PANTHER" id="PTHR34370">
    <property type="entry name" value="OS04G0600100 PROTEIN"/>
    <property type="match status" value="1"/>
</dbReference>
<feature type="region of interest" description="Disordered" evidence="1">
    <location>
        <begin position="1"/>
        <end position="28"/>
    </location>
</feature>